<evidence type="ECO:0000313" key="9">
    <source>
        <dbReference type="Proteomes" id="UP000179334"/>
    </source>
</evidence>
<keyword evidence="5 7" id="KW-1133">Transmembrane helix</keyword>
<feature type="transmembrane region" description="Helical" evidence="7">
    <location>
        <begin position="40"/>
        <end position="59"/>
    </location>
</feature>
<evidence type="ECO:0000256" key="4">
    <source>
        <dbReference type="ARBA" id="ARBA00022692"/>
    </source>
</evidence>
<dbReference type="InterPro" id="IPR002771">
    <property type="entry name" value="Multi_antbiot-R_MarC"/>
</dbReference>
<keyword evidence="4 7" id="KW-0812">Transmembrane</keyword>
<feature type="transmembrane region" description="Helical" evidence="7">
    <location>
        <begin position="143"/>
        <end position="166"/>
    </location>
</feature>
<evidence type="ECO:0000256" key="3">
    <source>
        <dbReference type="ARBA" id="ARBA00022475"/>
    </source>
</evidence>
<accession>A0A1F6T3D5</accession>
<comment type="caution">
    <text evidence="8">The sequence shown here is derived from an EMBL/GenBank/DDBJ whole genome shotgun (WGS) entry which is preliminary data.</text>
</comment>
<feature type="transmembrane region" description="Helical" evidence="7">
    <location>
        <begin position="178"/>
        <end position="199"/>
    </location>
</feature>
<feature type="transmembrane region" description="Helical" evidence="7">
    <location>
        <begin position="65"/>
        <end position="91"/>
    </location>
</feature>
<dbReference type="EMBL" id="MFSR01000042">
    <property type="protein sequence ID" value="OGI39623.1"/>
    <property type="molecule type" value="Genomic_DNA"/>
</dbReference>
<feature type="transmembrane region" description="Helical" evidence="7">
    <location>
        <begin position="112"/>
        <end position="137"/>
    </location>
</feature>
<evidence type="ECO:0000313" key="8">
    <source>
        <dbReference type="EMBL" id="OGI39623.1"/>
    </source>
</evidence>
<protein>
    <recommendedName>
        <fullName evidence="7">UPF0056 membrane protein</fullName>
    </recommendedName>
</protein>
<comment type="similarity">
    <text evidence="2 7">Belongs to the UPF0056 (MarC) family.</text>
</comment>
<evidence type="ECO:0000256" key="2">
    <source>
        <dbReference type="ARBA" id="ARBA00009784"/>
    </source>
</evidence>
<name>A0A1F6T3D5_9PROT</name>
<feature type="transmembrane region" description="Helical" evidence="7">
    <location>
        <begin position="6"/>
        <end position="28"/>
    </location>
</feature>
<evidence type="ECO:0000256" key="1">
    <source>
        <dbReference type="ARBA" id="ARBA00004651"/>
    </source>
</evidence>
<evidence type="ECO:0000256" key="5">
    <source>
        <dbReference type="ARBA" id="ARBA00022989"/>
    </source>
</evidence>
<reference evidence="8 9" key="1">
    <citation type="journal article" date="2016" name="Nat. Commun.">
        <title>Thousands of microbial genomes shed light on interconnected biogeochemical processes in an aquifer system.</title>
        <authorList>
            <person name="Anantharaman K."/>
            <person name="Brown C.T."/>
            <person name="Hug L.A."/>
            <person name="Sharon I."/>
            <person name="Castelle C.J."/>
            <person name="Probst A.J."/>
            <person name="Thomas B.C."/>
            <person name="Singh A."/>
            <person name="Wilkins M.J."/>
            <person name="Karaoz U."/>
            <person name="Brodie E.L."/>
            <person name="Williams K.H."/>
            <person name="Hubbard S.S."/>
            <person name="Banfield J.F."/>
        </authorList>
    </citation>
    <scope>NUCLEOTIDE SEQUENCE [LARGE SCALE GENOMIC DNA]</scope>
</reference>
<dbReference type="Proteomes" id="UP000179334">
    <property type="component" value="Unassembled WGS sequence"/>
</dbReference>
<sequence length="209" mass="21668">MTELIVDSFIIFFVVVDPIGLAPMFAALTPGASPALRRRLALRGVLIAGVILFAFVIVGDALLRALGIGLASFQIAGGVLLFLLAVDMLFVRHSGLRSTTAREQKEAAHRKDISVFPLAIPLIAGPGALTTVLLMVGDQGDNPAVIGATLAVVVLVLGITLVALFLSGRLLRLIGETGANVVSRVLGVVLAALAVQYILDGLQAGLPAF</sequence>
<comment type="subcellular location">
    <subcellularLocation>
        <location evidence="1 7">Cell membrane</location>
        <topology evidence="1 7">Multi-pass membrane protein</topology>
    </subcellularLocation>
</comment>
<keyword evidence="6 7" id="KW-0472">Membrane</keyword>
<evidence type="ECO:0000256" key="7">
    <source>
        <dbReference type="RuleBase" id="RU362048"/>
    </source>
</evidence>
<gene>
    <name evidence="8" type="ORF">A2V91_03835</name>
</gene>
<organism evidence="8 9">
    <name type="scientific">Candidatus Muproteobacteria bacterium RBG_16_64_10</name>
    <dbReference type="NCBI Taxonomy" id="1817757"/>
    <lineage>
        <taxon>Bacteria</taxon>
        <taxon>Pseudomonadati</taxon>
        <taxon>Pseudomonadota</taxon>
        <taxon>Candidatus Muproteobacteria</taxon>
    </lineage>
</organism>
<dbReference type="PANTHER" id="PTHR33508">
    <property type="entry name" value="UPF0056 MEMBRANE PROTEIN YHCE"/>
    <property type="match status" value="1"/>
</dbReference>
<dbReference type="Pfam" id="PF01914">
    <property type="entry name" value="MarC"/>
    <property type="match status" value="1"/>
</dbReference>
<evidence type="ECO:0000256" key="6">
    <source>
        <dbReference type="ARBA" id="ARBA00023136"/>
    </source>
</evidence>
<proteinExistence type="inferred from homology"/>
<dbReference type="GO" id="GO:0005886">
    <property type="term" value="C:plasma membrane"/>
    <property type="evidence" value="ECO:0007669"/>
    <property type="project" value="UniProtKB-SubCell"/>
</dbReference>
<dbReference type="NCBIfam" id="TIGR00427">
    <property type="entry name" value="NAAT family transporter"/>
    <property type="match status" value="1"/>
</dbReference>
<dbReference type="AlphaFoldDB" id="A0A1F6T3D5"/>
<dbReference type="PANTHER" id="PTHR33508:SF1">
    <property type="entry name" value="UPF0056 MEMBRANE PROTEIN YHCE"/>
    <property type="match status" value="1"/>
</dbReference>
<keyword evidence="3" id="KW-1003">Cell membrane</keyword>